<dbReference type="Proteomes" id="UP000606974">
    <property type="component" value="Unassembled WGS sequence"/>
</dbReference>
<keyword evidence="4" id="KW-1185">Reference proteome</keyword>
<feature type="signal peptide" evidence="2">
    <location>
        <begin position="1"/>
        <end position="24"/>
    </location>
</feature>
<accession>A0A8H7E0J0</accession>
<evidence type="ECO:0008006" key="5">
    <source>
        <dbReference type="Google" id="ProtNLM"/>
    </source>
</evidence>
<name>A0A8H7E0J0_9EURO</name>
<evidence type="ECO:0000313" key="3">
    <source>
        <dbReference type="EMBL" id="KAF7504927.1"/>
    </source>
</evidence>
<evidence type="ECO:0000256" key="1">
    <source>
        <dbReference type="SAM" id="MobiDB-lite"/>
    </source>
</evidence>
<reference evidence="3" key="1">
    <citation type="submission" date="2020-02" db="EMBL/GenBank/DDBJ databases">
        <authorList>
            <person name="Palmer J.M."/>
        </authorList>
    </citation>
    <scope>NUCLEOTIDE SEQUENCE</scope>
    <source>
        <strain evidence="3">EPUS1.4</strain>
        <tissue evidence="3">Thallus</tissue>
    </source>
</reference>
<organism evidence="3 4">
    <name type="scientific">Endocarpon pusillum</name>
    <dbReference type="NCBI Taxonomy" id="364733"/>
    <lineage>
        <taxon>Eukaryota</taxon>
        <taxon>Fungi</taxon>
        <taxon>Dikarya</taxon>
        <taxon>Ascomycota</taxon>
        <taxon>Pezizomycotina</taxon>
        <taxon>Eurotiomycetes</taxon>
        <taxon>Chaetothyriomycetidae</taxon>
        <taxon>Verrucariales</taxon>
        <taxon>Verrucariaceae</taxon>
        <taxon>Endocarpon</taxon>
    </lineage>
</organism>
<sequence length="298" mass="32924">MRQQKHPVQLAALLFFIHLTSVLSIPIPQTNTPTNCATCHGFSRFQSPQDNEELYDDTSISRRQPRLASVDQEPGRNVGGTWFRRWVSQLAPGSNDKRNIDDGRARVQARGCSSQDGDSTTEMAKAGDDLESKSLKKRTNAPDWSVADNQEYSTLKESGWNHVAGKATTVERGFITVDVAPDDLEADEGLASKSVEERTDPAGWSFDEDKGDGAAETFGTHFYRSGSWRRRWKGDTEQKRGFITADVAPTEDEPSGVQQGTCVTCVKRTVPDWDNVLPTEDNKGGACADCVTKPPRWA</sequence>
<keyword evidence="2" id="KW-0732">Signal</keyword>
<evidence type="ECO:0000313" key="4">
    <source>
        <dbReference type="Proteomes" id="UP000606974"/>
    </source>
</evidence>
<gene>
    <name evidence="3" type="ORF">GJ744_001574</name>
</gene>
<feature type="compositionally biased region" description="Basic and acidic residues" evidence="1">
    <location>
        <begin position="125"/>
        <end position="134"/>
    </location>
</feature>
<protein>
    <recommendedName>
        <fullName evidence="5">Cytochrome c domain-containing protein</fullName>
    </recommendedName>
</protein>
<evidence type="ECO:0000256" key="2">
    <source>
        <dbReference type="SAM" id="SignalP"/>
    </source>
</evidence>
<dbReference type="OrthoDB" id="10331792at2759"/>
<proteinExistence type="predicted"/>
<comment type="caution">
    <text evidence="3">The sequence shown here is derived from an EMBL/GenBank/DDBJ whole genome shotgun (WGS) entry which is preliminary data.</text>
</comment>
<dbReference type="AlphaFoldDB" id="A0A8H7E0J0"/>
<feature type="chain" id="PRO_5034410451" description="Cytochrome c domain-containing protein" evidence="2">
    <location>
        <begin position="25"/>
        <end position="298"/>
    </location>
</feature>
<feature type="compositionally biased region" description="Polar residues" evidence="1">
    <location>
        <begin position="111"/>
        <end position="122"/>
    </location>
</feature>
<feature type="region of interest" description="Disordered" evidence="1">
    <location>
        <begin position="187"/>
        <end position="211"/>
    </location>
</feature>
<feature type="region of interest" description="Disordered" evidence="1">
    <location>
        <begin position="109"/>
        <end position="142"/>
    </location>
</feature>
<dbReference type="EMBL" id="JAACFV010000123">
    <property type="protein sequence ID" value="KAF7504927.1"/>
    <property type="molecule type" value="Genomic_DNA"/>
</dbReference>